<evidence type="ECO:0000313" key="1">
    <source>
        <dbReference type="EMBL" id="QNT70719.1"/>
    </source>
</evidence>
<proteinExistence type="predicted"/>
<organism evidence="1 2">
    <name type="scientific">Defluviicoccus vanus</name>
    <dbReference type="NCBI Taxonomy" id="111831"/>
    <lineage>
        <taxon>Bacteria</taxon>
        <taxon>Pseudomonadati</taxon>
        <taxon>Pseudomonadota</taxon>
        <taxon>Alphaproteobacteria</taxon>
        <taxon>Rhodospirillales</taxon>
        <taxon>Rhodospirillaceae</taxon>
        <taxon>Defluviicoccus</taxon>
    </lineage>
</organism>
<accession>A0A7H1N4T3</accession>
<dbReference type="RefSeq" id="WP_190261192.1">
    <property type="nucleotide sequence ID" value="NZ_CP053923.1"/>
</dbReference>
<dbReference type="EMBL" id="CP053923">
    <property type="protein sequence ID" value="QNT70719.1"/>
    <property type="molecule type" value="Genomic_DNA"/>
</dbReference>
<reference evidence="1 2" key="1">
    <citation type="submission" date="2020-05" db="EMBL/GenBank/DDBJ databases">
        <title>Complete closed genome sequence of Defluviicoccus vanus.</title>
        <authorList>
            <person name="Bessarab I."/>
            <person name="Arumugam K."/>
            <person name="Maszenan A.M."/>
            <person name="Seviour R.J."/>
            <person name="Williams R.B."/>
        </authorList>
    </citation>
    <scope>NUCLEOTIDE SEQUENCE [LARGE SCALE GENOMIC DNA]</scope>
    <source>
        <strain evidence="1 2">Ben 114</strain>
    </source>
</reference>
<protein>
    <submittedName>
        <fullName evidence="1">Uncharacterized protein</fullName>
    </submittedName>
</protein>
<keyword evidence="2" id="KW-1185">Reference proteome</keyword>
<dbReference type="AlphaFoldDB" id="A0A7H1N4T3"/>
<name>A0A7H1N4T3_9PROT</name>
<evidence type="ECO:0000313" key="2">
    <source>
        <dbReference type="Proteomes" id="UP000516369"/>
    </source>
</evidence>
<sequence length="48" mass="5058">MPPAGQETFRAGLLYAAADLRQLADRAPASRREQVCAISELLAAIASS</sequence>
<gene>
    <name evidence="1" type="ORF">HQ394_17060</name>
</gene>
<dbReference type="Proteomes" id="UP000516369">
    <property type="component" value="Chromosome"/>
</dbReference>
<dbReference type="KEGG" id="dvn:HQ394_17060"/>